<sequence length="254" mass="29193">MTYKCLDQTNQGLKYASERVHWTRHHFRRRRLSQPPSEGLNQTVLHVNPSISYVRIYLFVREFALQDILKFISHKVNSCSNKENCRINAFNPSDDDLDDMDNELSISEDNPSETNDNNTNDTNVSPINVRKQTPNTIDSITIEVNQICSIVLHVRPIQVLLKVQIPVKSQLLLTRKHILLIQVPEFSCVEKMLRKVQIECCDETEPSGVRSIRAVTLDSPIHCEAPKNAVSNMSSAMQCNTNLYQFFKPMPNHF</sequence>
<evidence type="ECO:0000259" key="2">
    <source>
        <dbReference type="Pfam" id="PF25491"/>
    </source>
</evidence>
<feature type="compositionally biased region" description="Acidic residues" evidence="1">
    <location>
        <begin position="93"/>
        <end position="102"/>
    </location>
</feature>
<keyword evidence="4" id="KW-1185">Reference proteome</keyword>
<evidence type="ECO:0000313" key="4">
    <source>
        <dbReference type="Proteomes" id="UP000728032"/>
    </source>
</evidence>
<dbReference type="Pfam" id="PF25491">
    <property type="entry name" value="CCHC_BCL-11A"/>
    <property type="match status" value="1"/>
</dbReference>
<protein>
    <recommendedName>
        <fullName evidence="2">BCL-11A-like CCHC zinc finger domain-containing protein</fullName>
    </recommendedName>
</protein>
<organism evidence="3">
    <name type="scientific">Oppiella nova</name>
    <dbReference type="NCBI Taxonomy" id="334625"/>
    <lineage>
        <taxon>Eukaryota</taxon>
        <taxon>Metazoa</taxon>
        <taxon>Ecdysozoa</taxon>
        <taxon>Arthropoda</taxon>
        <taxon>Chelicerata</taxon>
        <taxon>Arachnida</taxon>
        <taxon>Acari</taxon>
        <taxon>Acariformes</taxon>
        <taxon>Sarcoptiformes</taxon>
        <taxon>Oribatida</taxon>
        <taxon>Brachypylina</taxon>
        <taxon>Oppioidea</taxon>
        <taxon>Oppiidae</taxon>
        <taxon>Oppiella</taxon>
    </lineage>
</organism>
<gene>
    <name evidence="3" type="ORF">ONB1V03_LOCUS1023</name>
</gene>
<dbReference type="EMBL" id="CAJPVJ010000132">
    <property type="protein sequence ID" value="CAG2161390.1"/>
    <property type="molecule type" value="Genomic_DNA"/>
</dbReference>
<accession>A0A7R9LAI5</accession>
<name>A0A7R9LAI5_9ACAR</name>
<dbReference type="InterPro" id="IPR057448">
    <property type="entry name" value="BCL-11A_Znf_CCHC"/>
</dbReference>
<dbReference type="AlphaFoldDB" id="A0A7R9LAI5"/>
<proteinExistence type="predicted"/>
<evidence type="ECO:0000313" key="3">
    <source>
        <dbReference type="EMBL" id="CAD7637793.1"/>
    </source>
</evidence>
<dbReference type="EMBL" id="OC914957">
    <property type="protein sequence ID" value="CAD7637793.1"/>
    <property type="molecule type" value="Genomic_DNA"/>
</dbReference>
<feature type="region of interest" description="Disordered" evidence="1">
    <location>
        <begin position="90"/>
        <end position="130"/>
    </location>
</feature>
<feature type="compositionally biased region" description="Low complexity" evidence="1">
    <location>
        <begin position="107"/>
        <end position="126"/>
    </location>
</feature>
<reference evidence="3" key="1">
    <citation type="submission" date="2020-11" db="EMBL/GenBank/DDBJ databases">
        <authorList>
            <person name="Tran Van P."/>
        </authorList>
    </citation>
    <scope>NUCLEOTIDE SEQUENCE</scope>
</reference>
<feature type="domain" description="BCL-11A-like CCHC zinc finger" evidence="2">
    <location>
        <begin position="61"/>
        <end position="80"/>
    </location>
</feature>
<dbReference type="Proteomes" id="UP000728032">
    <property type="component" value="Unassembled WGS sequence"/>
</dbReference>
<evidence type="ECO:0000256" key="1">
    <source>
        <dbReference type="SAM" id="MobiDB-lite"/>
    </source>
</evidence>